<feature type="compositionally biased region" description="Basic and acidic residues" evidence="1">
    <location>
        <begin position="32"/>
        <end position="49"/>
    </location>
</feature>
<dbReference type="AlphaFoldDB" id="A0A171DQH1"/>
<dbReference type="RefSeq" id="WP_157237518.1">
    <property type="nucleotide sequence ID" value="NZ_BDCX01000026.1"/>
</dbReference>
<dbReference type="STRING" id="161355.PS9374_07006"/>
<feature type="compositionally biased region" description="Polar residues" evidence="1">
    <location>
        <begin position="1"/>
        <end position="11"/>
    </location>
</feature>
<evidence type="ECO:0000313" key="3">
    <source>
        <dbReference type="Proteomes" id="UP000077701"/>
    </source>
</evidence>
<reference evidence="2 3" key="1">
    <citation type="journal article" date="2016" name="Genome Announc.">
        <title>Draft Genome Sequence of Planomonospora sphaerica JCM9374, a Rare Actinomycete.</title>
        <authorList>
            <person name="Dohra H."/>
            <person name="Suzuki T."/>
            <person name="Inoue Y."/>
            <person name="Kodani S."/>
        </authorList>
    </citation>
    <scope>NUCLEOTIDE SEQUENCE [LARGE SCALE GENOMIC DNA]</scope>
    <source>
        <strain evidence="2 3">JCM 9374</strain>
    </source>
</reference>
<sequence>MSRQKQIPRDSNATKRVPSKVATDPNSPSAKNRLDLTAKSGADKNEYRRRSSKRHSH</sequence>
<organism evidence="2 3">
    <name type="scientific">Planomonospora sphaerica</name>
    <dbReference type="NCBI Taxonomy" id="161355"/>
    <lineage>
        <taxon>Bacteria</taxon>
        <taxon>Bacillati</taxon>
        <taxon>Actinomycetota</taxon>
        <taxon>Actinomycetes</taxon>
        <taxon>Streptosporangiales</taxon>
        <taxon>Streptosporangiaceae</taxon>
        <taxon>Planomonospora</taxon>
    </lineage>
</organism>
<accession>A0A171DQH1</accession>
<evidence type="ECO:0000256" key="1">
    <source>
        <dbReference type="SAM" id="MobiDB-lite"/>
    </source>
</evidence>
<proteinExistence type="predicted"/>
<feature type="region of interest" description="Disordered" evidence="1">
    <location>
        <begin position="1"/>
        <end position="57"/>
    </location>
</feature>
<dbReference type="EMBL" id="BDCX01000026">
    <property type="protein sequence ID" value="GAT71315.1"/>
    <property type="molecule type" value="Genomic_DNA"/>
</dbReference>
<dbReference type="Proteomes" id="UP000077701">
    <property type="component" value="Unassembled WGS sequence"/>
</dbReference>
<keyword evidence="3" id="KW-1185">Reference proteome</keyword>
<comment type="caution">
    <text evidence="2">The sequence shown here is derived from an EMBL/GenBank/DDBJ whole genome shotgun (WGS) entry which is preliminary data.</text>
</comment>
<evidence type="ECO:0000313" key="2">
    <source>
        <dbReference type="EMBL" id="GAT71315.1"/>
    </source>
</evidence>
<protein>
    <submittedName>
        <fullName evidence="2">Uncharacterized protein</fullName>
    </submittedName>
</protein>
<gene>
    <name evidence="2" type="ORF">PS9374_07006</name>
</gene>
<name>A0A171DQH1_9ACTN</name>
<reference evidence="3" key="2">
    <citation type="submission" date="2016-04" db="EMBL/GenBank/DDBJ databases">
        <title>Planomonospora sphaerica JCM9374 whole genome shotgun sequence.</title>
        <authorList>
            <person name="Suzuki T."/>
            <person name="Dohra H."/>
            <person name="Kodani S."/>
        </authorList>
    </citation>
    <scope>NUCLEOTIDE SEQUENCE [LARGE SCALE GENOMIC DNA]</scope>
    <source>
        <strain evidence="3">JCM 9374</strain>
    </source>
</reference>